<feature type="transmembrane region" description="Helical" evidence="3">
    <location>
        <begin position="311"/>
        <end position="336"/>
    </location>
</feature>
<comment type="caution">
    <text evidence="4">The sequence shown here is derived from an EMBL/GenBank/DDBJ whole genome shotgun (WGS) entry which is preliminary data.</text>
</comment>
<dbReference type="AlphaFoldDB" id="A0A812TDG2"/>
<dbReference type="Gene3D" id="2.70.170.10">
    <property type="entry name" value="Neurotransmitter-gated ion-channel ligand-binding domain"/>
    <property type="match status" value="1"/>
</dbReference>
<dbReference type="InterPro" id="IPR036734">
    <property type="entry name" value="Neur_chan_lig-bd_sf"/>
</dbReference>
<keyword evidence="3" id="KW-1133">Transmembrane helix</keyword>
<gene>
    <name evidence="4" type="primary">gab-1</name>
    <name evidence="4" type="ORF">SPIL2461_LOCUS13667</name>
</gene>
<protein>
    <submittedName>
        <fullName evidence="4">Gab-1 protein</fullName>
    </submittedName>
</protein>
<feature type="transmembrane region" description="Helical" evidence="3">
    <location>
        <begin position="348"/>
        <end position="367"/>
    </location>
</feature>
<dbReference type="Proteomes" id="UP000649617">
    <property type="component" value="Unassembled WGS sequence"/>
</dbReference>
<feature type="transmembrane region" description="Helical" evidence="3">
    <location>
        <begin position="251"/>
        <end position="275"/>
    </location>
</feature>
<evidence type="ECO:0000256" key="3">
    <source>
        <dbReference type="SAM" id="Phobius"/>
    </source>
</evidence>
<evidence type="ECO:0000313" key="4">
    <source>
        <dbReference type="EMBL" id="CAE7521926.1"/>
    </source>
</evidence>
<sequence>MIFVLKLAWLDPDLRNFETEVTLRNEGEGKESKERHLDRKRILLTRKYANGDIQFVDLDDATQRMQTLSKSEYVSMKDPVWADYFFPDFSFLNMQNEGVRTLERRTLLWCGDMGGFVSYSMKYYATFQESLELHSFPLDRQLCRTGLGYLVGCSRVAMALAEVVHDRTPVLNLISEASWIRLTAEKTIDEFQFVPLVGSKKIAQVCDMWGCDDDMQKKCTVYVRHCDRYLPFEVQRSCVSVVFHLERKGDYYFHSVLFMVFLVNIISLCTFSIPLDDVSGRLGHLSTCFLAVLAYRYVIDDTLPRKEYLTAADSYIIFACSFQVLICIQTVLLGFINDRMEMESKTAMDIWVGVVLLLIWLGVNYYLRYLWKSSTRQGWQSVYQTNREPYAPILECSECGHRWLCKNCQVNDKIHKCESTHCDASGDSIAIKFLTPDDRPPVVKQQKFPSPPPELKELSKTTSPTGESSPSPSRLGFVNESFSPHKPLLLERINFTSSGYVR</sequence>
<feature type="compositionally biased region" description="Low complexity" evidence="2">
    <location>
        <begin position="460"/>
        <end position="473"/>
    </location>
</feature>
<evidence type="ECO:0000313" key="5">
    <source>
        <dbReference type="Proteomes" id="UP000649617"/>
    </source>
</evidence>
<dbReference type="InterPro" id="IPR036719">
    <property type="entry name" value="Neuro-gated_channel_TM_sf"/>
</dbReference>
<dbReference type="InterPro" id="IPR038050">
    <property type="entry name" value="Neuro_actylchol_rec"/>
</dbReference>
<evidence type="ECO:0000256" key="2">
    <source>
        <dbReference type="SAM" id="MobiDB-lite"/>
    </source>
</evidence>
<proteinExistence type="predicted"/>
<dbReference type="EMBL" id="CAJNIZ010030191">
    <property type="protein sequence ID" value="CAE7521926.1"/>
    <property type="molecule type" value="Genomic_DNA"/>
</dbReference>
<organism evidence="4 5">
    <name type="scientific">Symbiodinium pilosum</name>
    <name type="common">Dinoflagellate</name>
    <dbReference type="NCBI Taxonomy" id="2952"/>
    <lineage>
        <taxon>Eukaryota</taxon>
        <taxon>Sar</taxon>
        <taxon>Alveolata</taxon>
        <taxon>Dinophyceae</taxon>
        <taxon>Suessiales</taxon>
        <taxon>Symbiodiniaceae</taxon>
        <taxon>Symbiodinium</taxon>
    </lineage>
</organism>
<dbReference type="Gene3D" id="1.20.58.390">
    <property type="entry name" value="Neurotransmitter-gated ion-channel transmembrane domain"/>
    <property type="match status" value="1"/>
</dbReference>
<reference evidence="4" key="1">
    <citation type="submission" date="2021-02" db="EMBL/GenBank/DDBJ databases">
        <authorList>
            <person name="Dougan E. K."/>
            <person name="Rhodes N."/>
            <person name="Thang M."/>
            <person name="Chan C."/>
        </authorList>
    </citation>
    <scope>NUCLEOTIDE SEQUENCE</scope>
</reference>
<keyword evidence="3" id="KW-0472">Membrane</keyword>
<feature type="region of interest" description="Disordered" evidence="2">
    <location>
        <begin position="439"/>
        <end position="480"/>
    </location>
</feature>
<dbReference type="SUPFAM" id="SSF90112">
    <property type="entry name" value="Neurotransmitter-gated ion-channel transmembrane pore"/>
    <property type="match status" value="1"/>
</dbReference>
<comment type="subcellular location">
    <subcellularLocation>
        <location evidence="1">Membrane</location>
        <topology evidence="1">Multi-pass membrane protein</topology>
    </subcellularLocation>
</comment>
<feature type="transmembrane region" description="Helical" evidence="3">
    <location>
        <begin position="281"/>
        <end position="299"/>
    </location>
</feature>
<keyword evidence="5" id="KW-1185">Reference proteome</keyword>
<evidence type="ECO:0000256" key="1">
    <source>
        <dbReference type="ARBA" id="ARBA00004141"/>
    </source>
</evidence>
<dbReference type="GO" id="GO:0005230">
    <property type="term" value="F:extracellular ligand-gated monoatomic ion channel activity"/>
    <property type="evidence" value="ECO:0007669"/>
    <property type="project" value="InterPro"/>
</dbReference>
<dbReference type="OrthoDB" id="5975154at2759"/>
<name>A0A812TDG2_SYMPI</name>
<accession>A0A812TDG2</accession>
<keyword evidence="3" id="KW-0812">Transmembrane</keyword>
<dbReference type="GO" id="GO:0016020">
    <property type="term" value="C:membrane"/>
    <property type="evidence" value="ECO:0007669"/>
    <property type="project" value="UniProtKB-SubCell"/>
</dbReference>